<feature type="transmembrane region" description="Helical" evidence="6">
    <location>
        <begin position="129"/>
        <end position="150"/>
    </location>
</feature>
<keyword evidence="6" id="KW-0472">Membrane</keyword>
<evidence type="ECO:0000256" key="5">
    <source>
        <dbReference type="ARBA" id="ARBA00023004"/>
    </source>
</evidence>
<keyword evidence="2 6" id="KW-0349">Heme</keyword>
<dbReference type="CDD" id="cd16378">
    <property type="entry name" value="CcmH_N"/>
    <property type="match status" value="1"/>
</dbReference>
<reference evidence="8" key="1">
    <citation type="submission" date="2022-07" db="EMBL/GenBank/DDBJ databases">
        <title>Genome sequencing of Photobacterium atrarenae GJH2-4.</title>
        <authorList>
            <person name="Park S.-J."/>
        </authorList>
    </citation>
    <scope>NUCLEOTIDE SEQUENCE</scope>
    <source>
        <strain evidence="8">GJH2-4</strain>
    </source>
</reference>
<evidence type="ECO:0000313" key="9">
    <source>
        <dbReference type="Proteomes" id="UP001057998"/>
    </source>
</evidence>
<sequence>MSYPSVYPMKCAICLILLACWVWPVMSQAQQSAEVFIAAETELVASVETYAFRTSAAQQRALALAKQLRCPQCQNQNLLESNSPVAKELRLKVYQMVDQGQTDQQVIQYMTSRFGDFAWYKPKLSPGTYLLWGAPCILLLLFGSLAYLSIYRQRPR</sequence>
<keyword evidence="3 6" id="KW-0479">Metal-binding</keyword>
<keyword evidence="5 6" id="KW-0408">Iron</keyword>
<dbReference type="RefSeq" id="WP_255387906.1">
    <property type="nucleotide sequence ID" value="NZ_CP101508.1"/>
</dbReference>
<evidence type="ECO:0000313" key="8">
    <source>
        <dbReference type="EMBL" id="UTV26695.1"/>
    </source>
</evidence>
<proteinExistence type="inferred from homology"/>
<comment type="function">
    <text evidence="6">Possible subunit of a heme lyase.</text>
</comment>
<keyword evidence="6" id="KW-1133">Transmembrane helix</keyword>
<dbReference type="EMBL" id="CP101508">
    <property type="protein sequence ID" value="UTV26695.1"/>
    <property type="molecule type" value="Genomic_DNA"/>
</dbReference>
<evidence type="ECO:0000256" key="3">
    <source>
        <dbReference type="ARBA" id="ARBA00022723"/>
    </source>
</evidence>
<name>A0ABY5GD24_9GAMM</name>
<protein>
    <recommendedName>
        <fullName evidence="6">Cytochrome c-type biogenesis protein</fullName>
    </recommendedName>
</protein>
<feature type="chain" id="PRO_5045014354" description="Cytochrome c-type biogenesis protein" evidence="6">
    <location>
        <begin position="30"/>
        <end position="156"/>
    </location>
</feature>
<dbReference type="Gene3D" id="1.10.8.640">
    <property type="entry name" value="Cytochrome C biogenesis protein"/>
    <property type="match status" value="1"/>
</dbReference>
<comment type="similarity">
    <text evidence="1 6">Belongs to the CcmH/CycL/Ccl2/NrfF family.</text>
</comment>
<evidence type="ECO:0000256" key="2">
    <source>
        <dbReference type="ARBA" id="ARBA00022617"/>
    </source>
</evidence>
<dbReference type="InterPro" id="IPR038297">
    <property type="entry name" value="CcmH/CycL/NrfF/Ccl2_sf"/>
</dbReference>
<keyword evidence="6" id="KW-0812">Transmembrane</keyword>
<dbReference type="Pfam" id="PF03918">
    <property type="entry name" value="CcmH"/>
    <property type="match status" value="1"/>
</dbReference>
<feature type="signal peptide" evidence="6">
    <location>
        <begin position="1"/>
        <end position="29"/>
    </location>
</feature>
<keyword evidence="9" id="KW-1185">Reference proteome</keyword>
<dbReference type="InterPro" id="IPR005616">
    <property type="entry name" value="CcmH/CycL/Ccl2/NrfF_N"/>
</dbReference>
<evidence type="ECO:0000259" key="7">
    <source>
        <dbReference type="Pfam" id="PF03918"/>
    </source>
</evidence>
<organism evidence="8 9">
    <name type="scientific">Photobacterium atrarenae</name>
    <dbReference type="NCBI Taxonomy" id="865757"/>
    <lineage>
        <taxon>Bacteria</taxon>
        <taxon>Pseudomonadati</taxon>
        <taxon>Pseudomonadota</taxon>
        <taxon>Gammaproteobacteria</taxon>
        <taxon>Vibrionales</taxon>
        <taxon>Vibrionaceae</taxon>
        <taxon>Photobacterium</taxon>
    </lineage>
</organism>
<gene>
    <name evidence="8" type="ORF">NNL38_10020</name>
</gene>
<dbReference type="PANTHER" id="PTHR47870:SF2">
    <property type="entry name" value="FORMATE-DEPENDENT NITRITE REDUCTASE COMPLEX SUBUNIT NRFF"/>
    <property type="match status" value="1"/>
</dbReference>
<dbReference type="Proteomes" id="UP001057998">
    <property type="component" value="Chromosome 1"/>
</dbReference>
<keyword evidence="4 6" id="KW-0732">Signal</keyword>
<evidence type="ECO:0000256" key="6">
    <source>
        <dbReference type="RuleBase" id="RU364112"/>
    </source>
</evidence>
<dbReference type="InterPro" id="IPR051263">
    <property type="entry name" value="C-type_cytochrome_biogenesis"/>
</dbReference>
<dbReference type="PANTHER" id="PTHR47870">
    <property type="entry name" value="CYTOCHROME C-TYPE BIOGENESIS PROTEIN CCMH"/>
    <property type="match status" value="1"/>
</dbReference>
<feature type="domain" description="CcmH/CycL/Ccl2/NrfF N-terminal" evidence="7">
    <location>
        <begin position="37"/>
        <end position="154"/>
    </location>
</feature>
<evidence type="ECO:0000256" key="4">
    <source>
        <dbReference type="ARBA" id="ARBA00022729"/>
    </source>
</evidence>
<accession>A0ABY5GD24</accession>
<evidence type="ECO:0000256" key="1">
    <source>
        <dbReference type="ARBA" id="ARBA00010342"/>
    </source>
</evidence>